<name>A0A4Y7TIL7_COPMI</name>
<sequence length="1042" mass="116997">MPGSQGFLRQRKANPVAVSRKQSKNAGTDSDKTEKGDVQASPTPAKGEEVVWGKTPDGQVFRVPTTHDVITTILNPSYKKSHLDLLNLGLLGLQLLIFYALPRHVSQVFFFLYFAFWRTAYDAGLGWVLTKQSKKKWIVKEVQRRGWLNAETRPEVRNWIRKQLQDKMGKDYSFDELPIEYNAWLLFRQLVDVILVNDFLSYCMFAFSCFRIPDGLSFGTHVIRWLAGIALIGFNLWVKTEAHDVVKDYGWYWGDCFFQRGNLVFDGVFELAPHPMYSVGYAGYYGLSLISGSYKVLFVSLAAHAAQFAFLIFFENPHIERNYGQKKAIAQRVRIRSNSAGAGPSSSSAGAVPEVADDHGIESSTPAITEGDTATTETDLETETEVEEDVQAVDLGLPNATKPSSTIKLNKQSRHQPQHSIASTMSSNADSIHRQKKRKVLSQHDLLSKYFRRDTITLRNLDVLRATDCMLVLVITYAAAMALVPTLSTRASLVLHFLHALTWVFIHYVGLGQLLRAQSENKFLVRHFLKNYHYPEKDVGQGPIIEAFTNWKAIYNMSMCMTYVSCLGLVWKSYSLPNDWSVGSDLLCHTLGTILVGLHIWATMESYEVLGVFGWFFGDFFMEEFPANLEYTGIYRYLNNPEAMGGAAWFGLALISGSKLVLSLAVVKHLANWWFLTNVENPHMRKLYGESLRKDAGFVKVIKNVASKNAKMWESRADKHVPSELKRVVTEVKGTFDKVLEETEKAVEDFIAKSGPKFSEVMQDTKVLLQQSRERLVITRVANDISEYDPSKYHVSIVPSSNTRTRAFHLGEPITVRWQAPHKHSRKDWIGLYRVGANKPLPMGMWLPVHNEEWDGDVPLGLERTPSQSQEAEYGTVTFKGNTLPWLVGRYEIRYHHDGKYNVMSLDGPLEIYVDKPSETSFQAVHPSLIPLSCKPSTTAPKAASLSALESETGGDEGALGAAAADAGGVGQEQEQEQEDRDPDDFTFWSERQAKRICAAIKQVFDVDYAPEVVVADANLTALANRILASKELLSGRPPNPG</sequence>
<dbReference type="AlphaFoldDB" id="A0A4Y7TIL7"/>
<dbReference type="Pfam" id="PF04191">
    <property type="entry name" value="PEMT"/>
    <property type="match status" value="2"/>
</dbReference>
<feature type="transmembrane region" description="Helical" evidence="13 14">
    <location>
        <begin position="85"/>
        <end position="102"/>
    </location>
</feature>
<comment type="catalytic activity">
    <reaction evidence="13 14">
        <text>a 1,2-diacyl-sn-glycero-3-phosphoethanolamine + S-adenosyl-L-methionine = a 1,2-diacyl-sn-glycero-3-phospho-N-methylethanolamine + S-adenosyl-L-homocysteine + H(+)</text>
        <dbReference type="Rhea" id="RHEA:11164"/>
        <dbReference type="ChEBI" id="CHEBI:15378"/>
        <dbReference type="ChEBI" id="CHEBI:57856"/>
        <dbReference type="ChEBI" id="CHEBI:59789"/>
        <dbReference type="ChEBI" id="CHEBI:64573"/>
        <dbReference type="ChEBI" id="CHEBI:64612"/>
        <dbReference type="EC" id="2.1.1.17"/>
    </reaction>
</comment>
<comment type="subcellular location">
    <subcellularLocation>
        <location evidence="1">Endomembrane system</location>
        <topology evidence="1">Multi-pass membrane protein</topology>
    </subcellularLocation>
    <subcellularLocation>
        <location evidence="13 14">Endoplasmic reticulum membrane</location>
        <topology evidence="13 14">Multi-pass membrane protein</topology>
    </subcellularLocation>
</comment>
<evidence type="ECO:0000313" key="17">
    <source>
        <dbReference type="Proteomes" id="UP000298030"/>
    </source>
</evidence>
<keyword evidence="10 13" id="KW-0472">Membrane</keyword>
<evidence type="ECO:0000256" key="13">
    <source>
        <dbReference type="HAMAP-Rule" id="MF_03217"/>
    </source>
</evidence>
<evidence type="ECO:0000256" key="12">
    <source>
        <dbReference type="ARBA" id="ARBA00023264"/>
    </source>
</evidence>
<feature type="transmembrane region" description="Helical" evidence="13 14">
    <location>
        <begin position="493"/>
        <end position="515"/>
    </location>
</feature>
<keyword evidence="12 13" id="KW-1208">Phospholipid metabolism</keyword>
<dbReference type="HAMAP" id="MF_03217">
    <property type="entry name" value="PEMT"/>
    <property type="match status" value="1"/>
</dbReference>
<dbReference type="UniPathway" id="UPA00753"/>
<accession>A0A4Y7TIL7</accession>
<evidence type="ECO:0000256" key="11">
    <source>
        <dbReference type="ARBA" id="ARBA00023209"/>
    </source>
</evidence>
<evidence type="ECO:0000313" key="16">
    <source>
        <dbReference type="EMBL" id="TEB33851.1"/>
    </source>
</evidence>
<evidence type="ECO:0000256" key="15">
    <source>
        <dbReference type="SAM" id="MobiDB-lite"/>
    </source>
</evidence>
<keyword evidence="7 13" id="KW-0256">Endoplasmic reticulum</keyword>
<dbReference type="EC" id="2.1.1.17" evidence="13 14"/>
<feature type="transmembrane region" description="Helical" evidence="13 14">
    <location>
        <begin position="221"/>
        <end position="238"/>
    </location>
</feature>
<evidence type="ECO:0000256" key="2">
    <source>
        <dbReference type="ARBA" id="ARBA00022516"/>
    </source>
</evidence>
<feature type="compositionally biased region" description="Acidic residues" evidence="15">
    <location>
        <begin position="974"/>
        <end position="984"/>
    </location>
</feature>
<comment type="caution">
    <text evidence="16">The sequence shown here is derived from an EMBL/GenBank/DDBJ whole genome shotgun (WGS) entry which is preliminary data.</text>
</comment>
<organism evidence="16 17">
    <name type="scientific">Coprinellus micaceus</name>
    <name type="common">Glistening ink-cap mushroom</name>
    <name type="synonym">Coprinus micaceus</name>
    <dbReference type="NCBI Taxonomy" id="71717"/>
    <lineage>
        <taxon>Eukaryota</taxon>
        <taxon>Fungi</taxon>
        <taxon>Dikarya</taxon>
        <taxon>Basidiomycota</taxon>
        <taxon>Agaricomycotina</taxon>
        <taxon>Agaricomycetes</taxon>
        <taxon>Agaricomycetidae</taxon>
        <taxon>Agaricales</taxon>
        <taxon>Agaricineae</taxon>
        <taxon>Psathyrellaceae</taxon>
        <taxon>Coprinellus</taxon>
    </lineage>
</organism>
<dbReference type="InterPro" id="IPR007318">
    <property type="entry name" value="Phopholipid_MeTrfase"/>
</dbReference>
<dbReference type="PANTHER" id="PTHR32138">
    <property type="entry name" value="PHOSPHATIDYLETHANOLAMINE N-METHYLTRANSFERASE"/>
    <property type="match status" value="1"/>
</dbReference>
<dbReference type="InterPro" id="IPR016219">
    <property type="entry name" value="Phosphatid-EA_MeTrfase_fun"/>
</dbReference>
<feature type="compositionally biased region" description="Polar residues" evidence="15">
    <location>
        <begin position="401"/>
        <end position="410"/>
    </location>
</feature>
<feature type="transmembrane region" description="Helical" evidence="13 14">
    <location>
        <begin position="647"/>
        <end position="667"/>
    </location>
</feature>
<evidence type="ECO:0000256" key="4">
    <source>
        <dbReference type="ARBA" id="ARBA00022679"/>
    </source>
</evidence>
<proteinExistence type="inferred from homology"/>
<keyword evidence="3 13" id="KW-0489">Methyltransferase</keyword>
<keyword evidence="9 13" id="KW-0443">Lipid metabolism</keyword>
<keyword evidence="11 13" id="KW-0594">Phospholipid biosynthesis</keyword>
<feature type="transmembrane region" description="Helical" evidence="13 14">
    <location>
        <begin position="108"/>
        <end position="130"/>
    </location>
</feature>
<evidence type="ECO:0000256" key="8">
    <source>
        <dbReference type="ARBA" id="ARBA00022989"/>
    </source>
</evidence>
<evidence type="ECO:0000256" key="6">
    <source>
        <dbReference type="ARBA" id="ARBA00022692"/>
    </source>
</evidence>
<comment type="similarity">
    <text evidence="13 14">Belongs to the class VI-like SAM-binding methyltransferase superfamily. CHO2 family.</text>
</comment>
<dbReference type="OrthoDB" id="4583at2759"/>
<gene>
    <name evidence="16" type="ORF">FA13DRAFT_1730120</name>
</gene>
<dbReference type="PANTHER" id="PTHR32138:SF0">
    <property type="entry name" value="PHOSPHATIDYLETHANOLAMINE N-METHYLTRANSFERASE"/>
    <property type="match status" value="1"/>
</dbReference>
<evidence type="ECO:0000256" key="5">
    <source>
        <dbReference type="ARBA" id="ARBA00022691"/>
    </source>
</evidence>
<protein>
    <recommendedName>
        <fullName evidence="13 14">Phosphatidylethanolamine N-methyltransferase</fullName>
        <shortName evidence="13">PE methyltransferase</shortName>
        <shortName evidence="13 14">PEAMT</shortName>
        <shortName evidence="13">PEMT</shortName>
        <ecNumber evidence="13 14">2.1.1.17</ecNumber>
    </recommendedName>
</protein>
<keyword evidence="4 13" id="KW-0808">Transferase</keyword>
<feature type="transmembrane region" description="Helical" evidence="13 14">
    <location>
        <begin position="469"/>
        <end position="487"/>
    </location>
</feature>
<dbReference type="Gene3D" id="1.20.120.1630">
    <property type="match status" value="1"/>
</dbReference>
<evidence type="ECO:0000256" key="1">
    <source>
        <dbReference type="ARBA" id="ARBA00004127"/>
    </source>
</evidence>
<feature type="compositionally biased region" description="Acidic residues" evidence="15">
    <location>
        <begin position="378"/>
        <end position="391"/>
    </location>
</feature>
<dbReference type="PROSITE" id="PS51598">
    <property type="entry name" value="SAM_CHO2"/>
    <property type="match status" value="1"/>
</dbReference>
<dbReference type="STRING" id="71717.A0A4Y7TIL7"/>
<reference evidence="16 17" key="1">
    <citation type="journal article" date="2019" name="Nat. Ecol. Evol.">
        <title>Megaphylogeny resolves global patterns of mushroom evolution.</title>
        <authorList>
            <person name="Varga T."/>
            <person name="Krizsan K."/>
            <person name="Foldi C."/>
            <person name="Dima B."/>
            <person name="Sanchez-Garcia M."/>
            <person name="Sanchez-Ramirez S."/>
            <person name="Szollosi G.J."/>
            <person name="Szarkandi J.G."/>
            <person name="Papp V."/>
            <person name="Albert L."/>
            <person name="Andreopoulos W."/>
            <person name="Angelini C."/>
            <person name="Antonin V."/>
            <person name="Barry K.W."/>
            <person name="Bougher N.L."/>
            <person name="Buchanan P."/>
            <person name="Buyck B."/>
            <person name="Bense V."/>
            <person name="Catcheside P."/>
            <person name="Chovatia M."/>
            <person name="Cooper J."/>
            <person name="Damon W."/>
            <person name="Desjardin D."/>
            <person name="Finy P."/>
            <person name="Geml J."/>
            <person name="Haridas S."/>
            <person name="Hughes K."/>
            <person name="Justo A."/>
            <person name="Karasinski D."/>
            <person name="Kautmanova I."/>
            <person name="Kiss B."/>
            <person name="Kocsube S."/>
            <person name="Kotiranta H."/>
            <person name="LaButti K.M."/>
            <person name="Lechner B.E."/>
            <person name="Liimatainen K."/>
            <person name="Lipzen A."/>
            <person name="Lukacs Z."/>
            <person name="Mihaltcheva S."/>
            <person name="Morgado L.N."/>
            <person name="Niskanen T."/>
            <person name="Noordeloos M.E."/>
            <person name="Ohm R.A."/>
            <person name="Ortiz-Santana B."/>
            <person name="Ovrebo C."/>
            <person name="Racz N."/>
            <person name="Riley R."/>
            <person name="Savchenko A."/>
            <person name="Shiryaev A."/>
            <person name="Soop K."/>
            <person name="Spirin V."/>
            <person name="Szebenyi C."/>
            <person name="Tomsovsky M."/>
            <person name="Tulloss R.E."/>
            <person name="Uehling J."/>
            <person name="Grigoriev I.V."/>
            <person name="Vagvolgyi C."/>
            <person name="Papp T."/>
            <person name="Martin F.M."/>
            <person name="Miettinen O."/>
            <person name="Hibbett D.S."/>
            <person name="Nagy L.G."/>
        </authorList>
    </citation>
    <scope>NUCLEOTIDE SEQUENCE [LARGE SCALE GENOMIC DNA]</scope>
    <source>
        <strain evidence="16 17">FP101781</strain>
    </source>
</reference>
<comment type="pathway">
    <text evidence="13 14">Phospholipid metabolism; phosphatidylcholine biosynthesis.</text>
</comment>
<feature type="region of interest" description="Disordered" evidence="15">
    <location>
        <begin position="339"/>
        <end position="435"/>
    </location>
</feature>
<dbReference type="EMBL" id="QPFP01000011">
    <property type="protein sequence ID" value="TEB33851.1"/>
    <property type="molecule type" value="Genomic_DNA"/>
</dbReference>
<keyword evidence="8 13" id="KW-1133">Transmembrane helix</keyword>
<evidence type="ECO:0000256" key="9">
    <source>
        <dbReference type="ARBA" id="ARBA00023098"/>
    </source>
</evidence>
<evidence type="ECO:0000256" key="14">
    <source>
        <dbReference type="RuleBase" id="RU361122"/>
    </source>
</evidence>
<dbReference type="GO" id="GO:0005789">
    <property type="term" value="C:endoplasmic reticulum membrane"/>
    <property type="evidence" value="ECO:0007669"/>
    <property type="project" value="UniProtKB-SubCell"/>
</dbReference>
<dbReference type="GO" id="GO:0006656">
    <property type="term" value="P:phosphatidylcholine biosynthetic process"/>
    <property type="evidence" value="ECO:0007669"/>
    <property type="project" value="UniProtKB-UniRule"/>
</dbReference>
<keyword evidence="5 13" id="KW-0949">S-adenosyl-L-methionine</keyword>
<dbReference type="PIRSF" id="PIRSF000383">
    <property type="entry name" value="PEAMT"/>
    <property type="match status" value="1"/>
</dbReference>
<keyword evidence="6 13" id="KW-0812">Transmembrane</keyword>
<comment type="function">
    <text evidence="13 14">Catalyzes the first step of the methylation pathway of phosphatidylcholine biosynthesis, the SAM-dependent methylation of phosphatidylethanolamine (PE) to phosphatidylmonomethylethanolamine (PMME).</text>
</comment>
<keyword evidence="17" id="KW-1185">Reference proteome</keyword>
<feature type="compositionally biased region" description="Polar residues" evidence="15">
    <location>
        <begin position="418"/>
        <end position="430"/>
    </location>
</feature>
<feature type="region of interest" description="Disordered" evidence="15">
    <location>
        <begin position="1"/>
        <end position="51"/>
    </location>
</feature>
<evidence type="ECO:0000256" key="3">
    <source>
        <dbReference type="ARBA" id="ARBA00022603"/>
    </source>
</evidence>
<evidence type="ECO:0000256" key="7">
    <source>
        <dbReference type="ARBA" id="ARBA00022824"/>
    </source>
</evidence>
<dbReference type="Proteomes" id="UP000298030">
    <property type="component" value="Unassembled WGS sequence"/>
</dbReference>
<feature type="region of interest" description="Disordered" evidence="15">
    <location>
        <begin position="945"/>
        <end position="984"/>
    </location>
</feature>
<evidence type="ECO:0000256" key="10">
    <source>
        <dbReference type="ARBA" id="ARBA00023136"/>
    </source>
</evidence>
<dbReference type="GO" id="GO:0004608">
    <property type="term" value="F:phosphatidylethanolamine N-methyltransferase activity"/>
    <property type="evidence" value="ECO:0007669"/>
    <property type="project" value="UniProtKB-UniRule"/>
</dbReference>
<dbReference type="GO" id="GO:0032259">
    <property type="term" value="P:methylation"/>
    <property type="evidence" value="ECO:0007669"/>
    <property type="project" value="UniProtKB-KW"/>
</dbReference>
<keyword evidence="2 13" id="KW-0444">Lipid biosynthesis</keyword>
<feature type="compositionally biased region" description="Low complexity" evidence="15">
    <location>
        <begin position="339"/>
        <end position="351"/>
    </location>
</feature>
<comment type="caution">
    <text evidence="13 14">Lacks conserved residue(s) required for the propagation of feature annotation.</text>
</comment>